<organism evidence="2 3">
    <name type="scientific">Halomonas alkalicola</name>
    <dbReference type="NCBI Taxonomy" id="1930622"/>
    <lineage>
        <taxon>Bacteria</taxon>
        <taxon>Pseudomonadati</taxon>
        <taxon>Pseudomonadota</taxon>
        <taxon>Gammaproteobacteria</taxon>
        <taxon>Oceanospirillales</taxon>
        <taxon>Halomonadaceae</taxon>
        <taxon>Halomonas</taxon>
    </lineage>
</organism>
<evidence type="ECO:0000313" key="2">
    <source>
        <dbReference type="EMBL" id="WLI73630.1"/>
    </source>
</evidence>
<dbReference type="PANTHER" id="PTHR35149">
    <property type="entry name" value="SLL5132 PROTEIN"/>
    <property type="match status" value="1"/>
</dbReference>
<keyword evidence="3" id="KW-1185">Reference proteome</keyword>
<feature type="domain" description="GmrSD restriction endonucleases N-terminal" evidence="1">
    <location>
        <begin position="24"/>
        <end position="235"/>
    </location>
</feature>
<dbReference type="PANTHER" id="PTHR35149:SF1">
    <property type="entry name" value="DUF5655 DOMAIN-CONTAINING PROTEIN"/>
    <property type="match status" value="1"/>
</dbReference>
<dbReference type="InterPro" id="IPR004919">
    <property type="entry name" value="GmrSD_N"/>
</dbReference>
<sequence length="655" mass="76512">MSQSCISSNSQLGASLTSLPQIFRGRFFAIPDYQRGFAWGERQARDLIEDIQQLMASRDLAFHFTGTLVVSWNEHTKRLDIVDGQQRLTSLIIFLSEIRNRLDGSQNKDRLKQVYLTRGGFGNESPVLLVGEAFRDYFERLVLRGEPVDRESFKTHKNIKTVRDTFATFLDKKLSEQAGSAQRQAWLCDWLEILESRLGFLVYQPDSNAEVGVMFEVINNRGKHLSELEKIKNYLIYVCVKLNANRVREDVNKRWVYILSYLHEAGKTSLQDESGFLRAVAIAFFRLNKRQASDIYSHLRYKALRLSDLVSGTVESDKSLKKIESFIEFMERAAKWYRNLYSRPSFSVENSKLNEYLGRLRAQDNHANIMPLFLALAVTKEKEQEIDDLADLLHFIEVFNFRTYIVPHGYYSTWLQGPLYTLAHQYLWWLNDAEENGDKDSPGLRKRRDDSMIKVLINESMINGKITDGLIDQRLFGKSREESFDFGGWNGIKYFLMCYEAFRRQSKTTRIDDILQKRRDGKTGDYLSLEHILATKYVVEGQSSEEVSYQKRRLGNFMLLEMDMNVRGGNQSIKDKMEAYENGPEGKNIPGSELAQVKEVIGLYEECFNFHEDHLEDFDFHVCLADRREDEFKNFWRQEWSFNPWFSRTKTNSRL</sequence>
<protein>
    <submittedName>
        <fullName evidence="2">DUF262 domain-containing protein</fullName>
    </submittedName>
</protein>
<evidence type="ECO:0000313" key="3">
    <source>
        <dbReference type="Proteomes" id="UP001235344"/>
    </source>
</evidence>
<gene>
    <name evidence="2" type="ORF">B6N23_01425</name>
</gene>
<reference evidence="2 3" key="1">
    <citation type="submission" date="2023-08" db="EMBL/GenBank/DDBJ databases">
        <title>Transcriptome Analysis of Halomonas alkalicola CICC 11012s to Identify the Genes Involved in Alkaline Tolerances.</title>
        <authorList>
            <person name="Zhai L."/>
        </authorList>
    </citation>
    <scope>NUCLEOTIDE SEQUENCE [LARGE SCALE GENOMIC DNA]</scope>
    <source>
        <strain evidence="2 3">CICC 11012s</strain>
    </source>
</reference>
<evidence type="ECO:0000259" key="1">
    <source>
        <dbReference type="Pfam" id="PF03235"/>
    </source>
</evidence>
<dbReference type="EMBL" id="CP131913">
    <property type="protein sequence ID" value="WLI73630.1"/>
    <property type="molecule type" value="Genomic_DNA"/>
</dbReference>
<dbReference type="Pfam" id="PF03235">
    <property type="entry name" value="GmrSD_N"/>
    <property type="match status" value="1"/>
</dbReference>
<dbReference type="RefSeq" id="WP_305501455.1">
    <property type="nucleotide sequence ID" value="NZ_CP131913.1"/>
</dbReference>
<name>A0ABY9H5R0_9GAMM</name>
<accession>A0ABY9H5R0</accession>
<dbReference type="Proteomes" id="UP001235344">
    <property type="component" value="Chromosome"/>
</dbReference>
<proteinExistence type="predicted"/>